<evidence type="ECO:0000256" key="2">
    <source>
        <dbReference type="ARBA" id="ARBA00022525"/>
    </source>
</evidence>
<dbReference type="GO" id="GO:0005576">
    <property type="term" value="C:extracellular region"/>
    <property type="evidence" value="ECO:0007669"/>
    <property type="project" value="UniProtKB-SubCell"/>
</dbReference>
<dbReference type="InterPro" id="IPR050557">
    <property type="entry name" value="RTX_toxin/Mannuronan_C5-epim"/>
</dbReference>
<dbReference type="PRINTS" id="PR00313">
    <property type="entry name" value="CABNDNGRPT"/>
</dbReference>
<dbReference type="PROSITE" id="PS00330">
    <property type="entry name" value="HEMOLYSIN_CALCIUM"/>
    <property type="match status" value="2"/>
</dbReference>
<evidence type="ECO:0000256" key="1">
    <source>
        <dbReference type="ARBA" id="ARBA00004613"/>
    </source>
</evidence>
<proteinExistence type="predicted"/>
<dbReference type="PANTHER" id="PTHR38340">
    <property type="entry name" value="S-LAYER PROTEIN"/>
    <property type="match status" value="1"/>
</dbReference>
<dbReference type="GO" id="GO:0005509">
    <property type="term" value="F:calcium ion binding"/>
    <property type="evidence" value="ECO:0007669"/>
    <property type="project" value="InterPro"/>
</dbReference>
<dbReference type="InterPro" id="IPR018511">
    <property type="entry name" value="Hemolysin-typ_Ca-bd_CS"/>
</dbReference>
<feature type="region of interest" description="Disordered" evidence="3">
    <location>
        <begin position="177"/>
        <end position="198"/>
    </location>
</feature>
<reference evidence="4 5" key="1">
    <citation type="submission" date="2018-04" db="EMBL/GenBank/DDBJ databases">
        <title>Genomic Encyclopedia of Archaeal and Bacterial Type Strains, Phase II (KMG-II): from individual species to whole genera.</title>
        <authorList>
            <person name="Goeker M."/>
        </authorList>
    </citation>
    <scope>NUCLEOTIDE SEQUENCE [LARGE SCALE GENOMIC DNA]</scope>
    <source>
        <strain evidence="4 5">DSM 21823</strain>
    </source>
</reference>
<comment type="subcellular location">
    <subcellularLocation>
        <location evidence="1">Secreted</location>
    </subcellularLocation>
</comment>
<dbReference type="InterPro" id="IPR001343">
    <property type="entry name" value="Hemolysn_Ca-bd"/>
</dbReference>
<dbReference type="Proteomes" id="UP000244224">
    <property type="component" value="Unassembled WGS sequence"/>
</dbReference>
<dbReference type="PANTHER" id="PTHR38340:SF1">
    <property type="entry name" value="S-LAYER PROTEIN"/>
    <property type="match status" value="1"/>
</dbReference>
<sequence>MATVSVTGDLAGLSDKLLSGYGNSTVYLGYGRAISVHIGDFYYAGLSGNGVVIEQSGDAALSGSFSYAALTHFAAGFTTLLKIDGFRVDADSVFPLHHRDAGGVYVTYGRSALVRAVNAQSYEVTGSAGDDTLAPGSLFLLRGNDRLDGLGGNDTLSGANGSDTLLGGAGRDVLSGGRGGDRLQGGAGNDALSGDDGADRLEGGVGRDVLTGGRGADLFVFGARSGADTITDFQDGIDHLSVRGGYGLTQKAAGVLVEHGDGTVLLKGLTLDQIGAGDFL</sequence>
<feature type="compositionally biased region" description="Gly residues" evidence="3">
    <location>
        <begin position="177"/>
        <end position="188"/>
    </location>
</feature>
<dbReference type="Pfam" id="PF00353">
    <property type="entry name" value="HemolysinCabind"/>
    <property type="match status" value="2"/>
</dbReference>
<organism evidence="4 5">
    <name type="scientific">Gemmobacter caeni</name>
    <dbReference type="NCBI Taxonomy" id="589035"/>
    <lineage>
        <taxon>Bacteria</taxon>
        <taxon>Pseudomonadati</taxon>
        <taxon>Pseudomonadota</taxon>
        <taxon>Alphaproteobacteria</taxon>
        <taxon>Rhodobacterales</taxon>
        <taxon>Paracoccaceae</taxon>
        <taxon>Gemmobacter</taxon>
    </lineage>
</organism>
<protein>
    <submittedName>
        <fullName evidence="4">Hemolysin type calcium-binding protein</fullName>
    </submittedName>
</protein>
<dbReference type="AlphaFoldDB" id="A0A2T6B2Y9"/>
<dbReference type="SUPFAM" id="SSF51120">
    <property type="entry name" value="beta-Roll"/>
    <property type="match status" value="1"/>
</dbReference>
<evidence type="ECO:0000313" key="4">
    <source>
        <dbReference type="EMBL" id="PTX50448.1"/>
    </source>
</evidence>
<dbReference type="RefSeq" id="WP_108128700.1">
    <property type="nucleotide sequence ID" value="NZ_QBKP01000005.1"/>
</dbReference>
<dbReference type="Gene3D" id="2.150.10.10">
    <property type="entry name" value="Serralysin-like metalloprotease, C-terminal"/>
    <property type="match status" value="2"/>
</dbReference>
<comment type="caution">
    <text evidence="4">The sequence shown here is derived from an EMBL/GenBank/DDBJ whole genome shotgun (WGS) entry which is preliminary data.</text>
</comment>
<dbReference type="EMBL" id="QBKP01000005">
    <property type="protein sequence ID" value="PTX50448.1"/>
    <property type="molecule type" value="Genomic_DNA"/>
</dbReference>
<evidence type="ECO:0000256" key="3">
    <source>
        <dbReference type="SAM" id="MobiDB-lite"/>
    </source>
</evidence>
<accession>A0A2T6B2Y9</accession>
<name>A0A2T6B2Y9_9RHOB</name>
<gene>
    <name evidence="4" type="ORF">C8N34_10592</name>
</gene>
<keyword evidence="2" id="KW-0964">Secreted</keyword>
<keyword evidence="5" id="KW-1185">Reference proteome</keyword>
<dbReference type="InterPro" id="IPR011049">
    <property type="entry name" value="Serralysin-like_metalloprot_C"/>
</dbReference>
<evidence type="ECO:0000313" key="5">
    <source>
        <dbReference type="Proteomes" id="UP000244224"/>
    </source>
</evidence>
<dbReference type="OrthoDB" id="9342475at2"/>